<feature type="signal peptide" evidence="2">
    <location>
        <begin position="1"/>
        <end position="17"/>
    </location>
</feature>
<sequence>MTRRLALTLLLAAPLLAACGTADRQRYGFTEPTRNPLLAQLRAWSRPLAEPAPPAIEIPPDYAVVETSVWIEAPPAAAGSAQPGFGEFPAEALASISSDVPPRRDPGILVQPMLEVRLPAAEEAPAAADPPATLPAPAARPAATASPAPAARAAAAPAVRAAPTLPIDPAPAPAPGERLQRRNGSGYDVL</sequence>
<dbReference type="Proteomes" id="UP000600449">
    <property type="component" value="Unassembled WGS sequence"/>
</dbReference>
<organism evidence="3 4">
    <name type="scientific">Salinarimonas ramus</name>
    <dbReference type="NCBI Taxonomy" id="690164"/>
    <lineage>
        <taxon>Bacteria</taxon>
        <taxon>Pseudomonadati</taxon>
        <taxon>Pseudomonadota</taxon>
        <taxon>Alphaproteobacteria</taxon>
        <taxon>Hyphomicrobiales</taxon>
        <taxon>Salinarimonadaceae</taxon>
        <taxon>Salinarimonas</taxon>
    </lineage>
</organism>
<dbReference type="PROSITE" id="PS51257">
    <property type="entry name" value="PROKAR_LIPOPROTEIN"/>
    <property type="match status" value="1"/>
</dbReference>
<feature type="chain" id="PRO_5037987300" description="Beta-barrel assembly machine subunit BamF" evidence="2">
    <location>
        <begin position="18"/>
        <end position="190"/>
    </location>
</feature>
<keyword evidence="2" id="KW-0732">Signal</keyword>
<comment type="caution">
    <text evidence="3">The sequence shown here is derived from an EMBL/GenBank/DDBJ whole genome shotgun (WGS) entry which is preliminary data.</text>
</comment>
<evidence type="ECO:0000256" key="1">
    <source>
        <dbReference type="SAM" id="MobiDB-lite"/>
    </source>
</evidence>
<dbReference type="EMBL" id="BMMF01000001">
    <property type="protein sequence ID" value="GGK18248.1"/>
    <property type="molecule type" value="Genomic_DNA"/>
</dbReference>
<proteinExistence type="predicted"/>
<keyword evidence="4" id="KW-1185">Reference proteome</keyword>
<protein>
    <recommendedName>
        <fullName evidence="5">Beta-barrel assembly machine subunit BamF</fullName>
    </recommendedName>
</protein>
<name>A0A917V1C2_9HYPH</name>
<reference evidence="3 4" key="1">
    <citation type="journal article" date="2014" name="Int. J. Syst. Evol. Microbiol.">
        <title>Complete genome sequence of Corynebacterium casei LMG S-19264T (=DSM 44701T), isolated from a smear-ripened cheese.</title>
        <authorList>
            <consortium name="US DOE Joint Genome Institute (JGI-PGF)"/>
            <person name="Walter F."/>
            <person name="Albersmeier A."/>
            <person name="Kalinowski J."/>
            <person name="Ruckert C."/>
        </authorList>
    </citation>
    <scope>NUCLEOTIDE SEQUENCE [LARGE SCALE GENOMIC DNA]</scope>
    <source>
        <strain evidence="3 4">CGMCC 1.9161</strain>
    </source>
</reference>
<dbReference type="AlphaFoldDB" id="A0A917V1C2"/>
<evidence type="ECO:0008006" key="5">
    <source>
        <dbReference type="Google" id="ProtNLM"/>
    </source>
</evidence>
<evidence type="ECO:0000313" key="3">
    <source>
        <dbReference type="EMBL" id="GGK18248.1"/>
    </source>
</evidence>
<evidence type="ECO:0000313" key="4">
    <source>
        <dbReference type="Proteomes" id="UP000600449"/>
    </source>
</evidence>
<feature type="compositionally biased region" description="Low complexity" evidence="1">
    <location>
        <begin position="123"/>
        <end position="165"/>
    </location>
</feature>
<accession>A0A917V1C2</accession>
<feature type="region of interest" description="Disordered" evidence="1">
    <location>
        <begin position="123"/>
        <end position="190"/>
    </location>
</feature>
<evidence type="ECO:0000256" key="2">
    <source>
        <dbReference type="SAM" id="SignalP"/>
    </source>
</evidence>
<gene>
    <name evidence="3" type="ORF">GCM10011322_01220</name>
</gene>
<dbReference type="RefSeq" id="WP_188908402.1">
    <property type="nucleotide sequence ID" value="NZ_BMMF01000001.1"/>
</dbReference>